<dbReference type="PANTHER" id="PTHR10174">
    <property type="entry name" value="ALPHA-TOCOPHEROL TRANSFER PROTEIN-RELATED"/>
    <property type="match status" value="1"/>
</dbReference>
<evidence type="ECO:0000313" key="2">
    <source>
        <dbReference type="EMBL" id="KAK9871003.1"/>
    </source>
</evidence>
<evidence type="ECO:0000313" key="3">
    <source>
        <dbReference type="Proteomes" id="UP001431783"/>
    </source>
</evidence>
<dbReference type="PANTHER" id="PTHR10174:SF224">
    <property type="entry name" value="RETINOL-BINDING PROTEIN PINTA"/>
    <property type="match status" value="1"/>
</dbReference>
<reference evidence="2 3" key="1">
    <citation type="submission" date="2023-03" db="EMBL/GenBank/DDBJ databases">
        <title>Genome insight into feeding habits of ladybird beetles.</title>
        <authorList>
            <person name="Li H.-S."/>
            <person name="Huang Y.-H."/>
            <person name="Pang H."/>
        </authorList>
    </citation>
    <scope>NUCLEOTIDE SEQUENCE [LARGE SCALE GENOMIC DNA]</scope>
    <source>
        <strain evidence="2">SYSU_2023b</strain>
        <tissue evidence="2">Whole body</tissue>
    </source>
</reference>
<sequence>MTSEFTSSLPTEVRQYAIETLHETKENRKRGMQAIKSFASKNPHLHIRTEDKYILPYLRNCKFDIEKTKEKLKNFYKMKRDRTELFENRNPHLPELKELARMGCFVVLKQTYKNQAVILSNPTHQDPKHHTLDDFFKLSIMVADITTLESELAQIYGYLVIVDMKNTSFEFIKQFSISFMRLAIQVMQTYHCRPQKIAFVNVPVFVSVVLNMFKAIMPEKMRKRIHVSNNGGSSLKSLIDVDMLPEDYGGKGESLEELGKYWMEKLISYESWFAEDEKYKAE</sequence>
<comment type="caution">
    <text evidence="2">The sequence shown here is derived from an EMBL/GenBank/DDBJ whole genome shotgun (WGS) entry which is preliminary data.</text>
</comment>
<dbReference type="InterPro" id="IPR001251">
    <property type="entry name" value="CRAL-TRIO_dom"/>
</dbReference>
<keyword evidence="3" id="KW-1185">Reference proteome</keyword>
<protein>
    <recommendedName>
        <fullName evidence="1">CRAL-TRIO domain-containing protein</fullName>
    </recommendedName>
</protein>
<dbReference type="InterPro" id="IPR036273">
    <property type="entry name" value="CRAL/TRIO_N_dom_sf"/>
</dbReference>
<dbReference type="CDD" id="cd00170">
    <property type="entry name" value="SEC14"/>
    <property type="match status" value="1"/>
</dbReference>
<dbReference type="Pfam" id="PF00650">
    <property type="entry name" value="CRAL_TRIO"/>
    <property type="match status" value="1"/>
</dbReference>
<feature type="domain" description="CRAL-TRIO" evidence="1">
    <location>
        <begin position="95"/>
        <end position="256"/>
    </location>
</feature>
<evidence type="ECO:0000259" key="1">
    <source>
        <dbReference type="PROSITE" id="PS50191"/>
    </source>
</evidence>
<dbReference type="SUPFAM" id="SSF46938">
    <property type="entry name" value="CRAL/TRIO N-terminal domain"/>
    <property type="match status" value="1"/>
</dbReference>
<dbReference type="InterPro" id="IPR036865">
    <property type="entry name" value="CRAL-TRIO_dom_sf"/>
</dbReference>
<gene>
    <name evidence="2" type="ORF">WA026_009963</name>
</gene>
<dbReference type="SUPFAM" id="SSF52087">
    <property type="entry name" value="CRAL/TRIO domain"/>
    <property type="match status" value="1"/>
</dbReference>
<accession>A0AAW1TQR7</accession>
<dbReference type="Proteomes" id="UP001431783">
    <property type="component" value="Unassembled WGS sequence"/>
</dbReference>
<organism evidence="2 3">
    <name type="scientific">Henosepilachna vigintioctopunctata</name>
    <dbReference type="NCBI Taxonomy" id="420089"/>
    <lineage>
        <taxon>Eukaryota</taxon>
        <taxon>Metazoa</taxon>
        <taxon>Ecdysozoa</taxon>
        <taxon>Arthropoda</taxon>
        <taxon>Hexapoda</taxon>
        <taxon>Insecta</taxon>
        <taxon>Pterygota</taxon>
        <taxon>Neoptera</taxon>
        <taxon>Endopterygota</taxon>
        <taxon>Coleoptera</taxon>
        <taxon>Polyphaga</taxon>
        <taxon>Cucujiformia</taxon>
        <taxon>Coccinelloidea</taxon>
        <taxon>Coccinellidae</taxon>
        <taxon>Epilachninae</taxon>
        <taxon>Epilachnini</taxon>
        <taxon>Henosepilachna</taxon>
    </lineage>
</organism>
<dbReference type="PRINTS" id="PR00180">
    <property type="entry name" value="CRETINALDHBP"/>
</dbReference>
<dbReference type="GO" id="GO:1902936">
    <property type="term" value="F:phosphatidylinositol bisphosphate binding"/>
    <property type="evidence" value="ECO:0007669"/>
    <property type="project" value="TreeGrafter"/>
</dbReference>
<dbReference type="AlphaFoldDB" id="A0AAW1TQR7"/>
<dbReference type="EMBL" id="JARQZJ010000004">
    <property type="protein sequence ID" value="KAK9871003.1"/>
    <property type="molecule type" value="Genomic_DNA"/>
</dbReference>
<proteinExistence type="predicted"/>
<dbReference type="GO" id="GO:0016020">
    <property type="term" value="C:membrane"/>
    <property type="evidence" value="ECO:0007669"/>
    <property type="project" value="TreeGrafter"/>
</dbReference>
<dbReference type="SMART" id="SM00516">
    <property type="entry name" value="SEC14"/>
    <property type="match status" value="1"/>
</dbReference>
<dbReference type="Gene3D" id="1.10.8.20">
    <property type="entry name" value="N-terminal domain of phosphatidylinositol transfer protein sec14p"/>
    <property type="match status" value="1"/>
</dbReference>
<dbReference type="PROSITE" id="PS50191">
    <property type="entry name" value="CRAL_TRIO"/>
    <property type="match status" value="1"/>
</dbReference>
<dbReference type="Gene3D" id="3.40.525.10">
    <property type="entry name" value="CRAL-TRIO lipid binding domain"/>
    <property type="match status" value="1"/>
</dbReference>
<name>A0AAW1TQR7_9CUCU</name>